<keyword evidence="3" id="KW-1185">Reference proteome</keyword>
<proteinExistence type="predicted"/>
<dbReference type="EMBL" id="BMOC01000007">
    <property type="protein sequence ID" value="GGJ06071.1"/>
    <property type="molecule type" value="Genomic_DNA"/>
</dbReference>
<evidence type="ECO:0000256" key="1">
    <source>
        <dbReference type="SAM" id="Phobius"/>
    </source>
</evidence>
<feature type="transmembrane region" description="Helical" evidence="1">
    <location>
        <begin position="94"/>
        <end position="114"/>
    </location>
</feature>
<feature type="transmembrane region" description="Helical" evidence="1">
    <location>
        <begin position="59"/>
        <end position="82"/>
    </location>
</feature>
<organism evidence="2 3">
    <name type="scientific">Halobellus salinus</name>
    <dbReference type="NCBI Taxonomy" id="931585"/>
    <lineage>
        <taxon>Archaea</taxon>
        <taxon>Methanobacteriati</taxon>
        <taxon>Methanobacteriota</taxon>
        <taxon>Stenosarchaea group</taxon>
        <taxon>Halobacteria</taxon>
        <taxon>Halobacteriales</taxon>
        <taxon>Haloferacaceae</taxon>
        <taxon>Halobellus</taxon>
    </lineage>
</organism>
<reference evidence="2" key="1">
    <citation type="journal article" date="2014" name="Int. J. Syst. Evol. Microbiol.">
        <title>Complete genome sequence of Corynebacterium casei LMG S-19264T (=DSM 44701T), isolated from a smear-ripened cheese.</title>
        <authorList>
            <consortium name="US DOE Joint Genome Institute (JGI-PGF)"/>
            <person name="Walter F."/>
            <person name="Albersmeier A."/>
            <person name="Kalinowski J."/>
            <person name="Ruckert C."/>
        </authorList>
    </citation>
    <scope>NUCLEOTIDE SEQUENCE</scope>
    <source>
        <strain evidence="2">JCM 14359</strain>
    </source>
</reference>
<protein>
    <submittedName>
        <fullName evidence="2">Uncharacterized protein</fullName>
    </submittedName>
</protein>
<dbReference type="AlphaFoldDB" id="A0A830ENH6"/>
<comment type="caution">
    <text evidence="2">The sequence shown here is derived from an EMBL/GenBank/DDBJ whole genome shotgun (WGS) entry which is preliminary data.</text>
</comment>
<evidence type="ECO:0000313" key="2">
    <source>
        <dbReference type="EMBL" id="GGJ06071.1"/>
    </source>
</evidence>
<keyword evidence="1" id="KW-0472">Membrane</keyword>
<dbReference type="RefSeq" id="WP_188786760.1">
    <property type="nucleotide sequence ID" value="NZ_BMOC01000007.1"/>
</dbReference>
<dbReference type="Proteomes" id="UP000653099">
    <property type="component" value="Unassembled WGS sequence"/>
</dbReference>
<name>A0A830ENH6_9EURY</name>
<keyword evidence="1" id="KW-1133">Transmembrane helix</keyword>
<sequence length="116" mass="12130">MSSSGHLSTELATTISLQTATGGPVTVVLLVFVALFVATVLSVYLAFRLYRGYRAGGGSAMLGLLIGLVLLTTAPFTLRLVLSNIGRIDTTTRALTATSSQLVGLLLILSVVYARD</sequence>
<gene>
    <name evidence="2" type="ORF">GCM10008995_14940</name>
</gene>
<feature type="transmembrane region" description="Helical" evidence="1">
    <location>
        <begin position="27"/>
        <end position="47"/>
    </location>
</feature>
<evidence type="ECO:0000313" key="3">
    <source>
        <dbReference type="Proteomes" id="UP000653099"/>
    </source>
</evidence>
<accession>A0A830ENH6</accession>
<keyword evidence="1" id="KW-0812">Transmembrane</keyword>
<reference evidence="2" key="2">
    <citation type="submission" date="2020-09" db="EMBL/GenBank/DDBJ databases">
        <authorList>
            <person name="Sun Q."/>
            <person name="Ohkuma M."/>
        </authorList>
    </citation>
    <scope>NUCLEOTIDE SEQUENCE</scope>
    <source>
        <strain evidence="2">JCM 14359</strain>
    </source>
</reference>